<dbReference type="RefSeq" id="WP_344730925.1">
    <property type="nucleotide sequence ID" value="NZ_BAABBI010000005.1"/>
</dbReference>
<accession>A0ABP7HD26</accession>
<keyword evidence="5" id="KW-1185">Reference proteome</keyword>
<sequence length="295" mass="34187">MYTLENSLLQITINPTGSELQRITSVKHNTQFMWDGNPDIWSGFAPILFPIVGGLKQDTYYFNDKAYKLPRHGFYRRNKDIKLYKQGADSLTFKLESNDELYQIYPFVFEFYTTYQLKEHHILITHKVKNVDTKTMYFSLGEHPAFKCPVFDGETYEDYILEFEHSETSKTHLLDNSGLLNLETQAILENSKTLQLHKQMFNNDALIFKDLASKSVTLTSKNKGPILTVNFQDFPYLGLWAKPQANYICIEPWLGIADNIDSNQNITEKEGIIKLAPNNEFQASYGIEINKKHLE</sequence>
<evidence type="ECO:0000256" key="1">
    <source>
        <dbReference type="ARBA" id="ARBA00001913"/>
    </source>
</evidence>
<protein>
    <submittedName>
        <fullName evidence="4">Aldose 1-epimerase family protein</fullName>
    </submittedName>
</protein>
<dbReference type="SUPFAM" id="SSF74650">
    <property type="entry name" value="Galactose mutarotase-like"/>
    <property type="match status" value="1"/>
</dbReference>
<dbReference type="InterPro" id="IPR011013">
    <property type="entry name" value="Gal_mutarotase_sf_dom"/>
</dbReference>
<comment type="caution">
    <text evidence="4">The sequence shown here is derived from an EMBL/GenBank/DDBJ whole genome shotgun (WGS) entry which is preliminary data.</text>
</comment>
<evidence type="ECO:0000256" key="3">
    <source>
        <dbReference type="ARBA" id="ARBA00022837"/>
    </source>
</evidence>
<proteinExistence type="predicted"/>
<dbReference type="Proteomes" id="UP001501456">
    <property type="component" value="Unassembled WGS sequence"/>
</dbReference>
<organism evidence="4 5">
    <name type="scientific">Corallibacter vietnamensis</name>
    <dbReference type="NCBI Taxonomy" id="904130"/>
    <lineage>
        <taxon>Bacteria</taxon>
        <taxon>Pseudomonadati</taxon>
        <taxon>Bacteroidota</taxon>
        <taxon>Flavobacteriia</taxon>
        <taxon>Flavobacteriales</taxon>
        <taxon>Flavobacteriaceae</taxon>
        <taxon>Corallibacter</taxon>
    </lineage>
</organism>
<name>A0ABP7HD26_9FLAO</name>
<evidence type="ECO:0000256" key="2">
    <source>
        <dbReference type="ARBA" id="ARBA00011245"/>
    </source>
</evidence>
<dbReference type="Pfam" id="PF01263">
    <property type="entry name" value="Aldose_epim"/>
    <property type="match status" value="1"/>
</dbReference>
<comment type="subunit">
    <text evidence="2">Monomer.</text>
</comment>
<dbReference type="CDD" id="cd09024">
    <property type="entry name" value="Aldose_epim_lacX"/>
    <property type="match status" value="1"/>
</dbReference>
<evidence type="ECO:0000313" key="5">
    <source>
        <dbReference type="Proteomes" id="UP001501456"/>
    </source>
</evidence>
<keyword evidence="3" id="KW-0106">Calcium</keyword>
<dbReference type="InterPro" id="IPR037481">
    <property type="entry name" value="LacX"/>
</dbReference>
<dbReference type="InterPro" id="IPR008183">
    <property type="entry name" value="Aldose_1/G6P_1-epimerase"/>
</dbReference>
<dbReference type="Gene3D" id="2.70.98.10">
    <property type="match status" value="1"/>
</dbReference>
<dbReference type="InterPro" id="IPR014718">
    <property type="entry name" value="GH-type_carb-bd"/>
</dbReference>
<comment type="cofactor">
    <cofactor evidence="1">
        <name>Ca(2+)</name>
        <dbReference type="ChEBI" id="CHEBI:29108"/>
    </cofactor>
</comment>
<evidence type="ECO:0000313" key="4">
    <source>
        <dbReference type="EMBL" id="GAA3791394.1"/>
    </source>
</evidence>
<gene>
    <name evidence="4" type="ORF">GCM10022271_24760</name>
</gene>
<reference evidence="5" key="1">
    <citation type="journal article" date="2019" name="Int. J. Syst. Evol. Microbiol.">
        <title>The Global Catalogue of Microorganisms (GCM) 10K type strain sequencing project: providing services to taxonomists for standard genome sequencing and annotation.</title>
        <authorList>
            <consortium name="The Broad Institute Genomics Platform"/>
            <consortium name="The Broad Institute Genome Sequencing Center for Infectious Disease"/>
            <person name="Wu L."/>
            <person name="Ma J."/>
        </authorList>
    </citation>
    <scope>NUCLEOTIDE SEQUENCE [LARGE SCALE GENOMIC DNA]</scope>
    <source>
        <strain evidence="5">JCM 17525</strain>
    </source>
</reference>
<dbReference type="EMBL" id="BAABBI010000005">
    <property type="protein sequence ID" value="GAA3791394.1"/>
    <property type="molecule type" value="Genomic_DNA"/>
</dbReference>